<sequence>MSVTLISRFCLWQWVCPAGSAFLDWLRKACLLLVPDLPPVVALLPGYCFPSIYQLRCHSESINASRKDMSGIFDDLKYLLQAQITYLDYNHGPGTNIGCISSMIMAGLYCCFLP</sequence>
<accession>A0A1L9N1I4</accession>
<dbReference type="AlphaFoldDB" id="A0A1L9N1I4"/>
<protein>
    <submittedName>
        <fullName evidence="1">Uncharacterized protein</fullName>
    </submittedName>
</protein>
<organism evidence="1 2">
    <name type="scientific">Aspergillus tubingensis (strain CBS 134.48)</name>
    <dbReference type="NCBI Taxonomy" id="767770"/>
    <lineage>
        <taxon>Eukaryota</taxon>
        <taxon>Fungi</taxon>
        <taxon>Dikarya</taxon>
        <taxon>Ascomycota</taxon>
        <taxon>Pezizomycotina</taxon>
        <taxon>Eurotiomycetes</taxon>
        <taxon>Eurotiomycetidae</taxon>
        <taxon>Eurotiales</taxon>
        <taxon>Aspergillaceae</taxon>
        <taxon>Aspergillus</taxon>
        <taxon>Aspergillus subgen. Circumdati</taxon>
    </lineage>
</organism>
<evidence type="ECO:0000313" key="1">
    <source>
        <dbReference type="EMBL" id="OJI83146.1"/>
    </source>
</evidence>
<reference evidence="2" key="1">
    <citation type="journal article" date="2017" name="Genome Biol.">
        <title>Comparative genomics reveals high biological diversity and specific adaptations in the industrially and medically important fungal genus Aspergillus.</title>
        <authorList>
            <person name="de Vries R.P."/>
            <person name="Riley R."/>
            <person name="Wiebenga A."/>
            <person name="Aguilar-Osorio G."/>
            <person name="Amillis S."/>
            <person name="Uchima C.A."/>
            <person name="Anderluh G."/>
            <person name="Asadollahi M."/>
            <person name="Askin M."/>
            <person name="Barry K."/>
            <person name="Battaglia E."/>
            <person name="Bayram O."/>
            <person name="Benocci T."/>
            <person name="Braus-Stromeyer S.A."/>
            <person name="Caldana C."/>
            <person name="Canovas D."/>
            <person name="Cerqueira G.C."/>
            <person name="Chen F."/>
            <person name="Chen W."/>
            <person name="Choi C."/>
            <person name="Clum A."/>
            <person name="Dos Santos R.A."/>
            <person name="Damasio A.R."/>
            <person name="Diallinas G."/>
            <person name="Emri T."/>
            <person name="Fekete E."/>
            <person name="Flipphi M."/>
            <person name="Freyberg S."/>
            <person name="Gallo A."/>
            <person name="Gournas C."/>
            <person name="Habgood R."/>
            <person name="Hainaut M."/>
            <person name="Harispe M.L."/>
            <person name="Henrissat B."/>
            <person name="Hilden K.S."/>
            <person name="Hope R."/>
            <person name="Hossain A."/>
            <person name="Karabika E."/>
            <person name="Karaffa L."/>
            <person name="Karanyi Z."/>
            <person name="Krasevec N."/>
            <person name="Kuo A."/>
            <person name="Kusch H."/>
            <person name="LaButti K."/>
            <person name="Lagendijk E.L."/>
            <person name="Lapidus A."/>
            <person name="Levasseur A."/>
            <person name="Lindquist E."/>
            <person name="Lipzen A."/>
            <person name="Logrieco A.F."/>
            <person name="MacCabe A."/>
            <person name="Maekelae M.R."/>
            <person name="Malavazi I."/>
            <person name="Melin P."/>
            <person name="Meyer V."/>
            <person name="Mielnichuk N."/>
            <person name="Miskei M."/>
            <person name="Molnar A.P."/>
            <person name="Mule G."/>
            <person name="Ngan C.Y."/>
            <person name="Orejas M."/>
            <person name="Orosz E."/>
            <person name="Ouedraogo J.P."/>
            <person name="Overkamp K.M."/>
            <person name="Park H.-S."/>
            <person name="Perrone G."/>
            <person name="Piumi F."/>
            <person name="Punt P.J."/>
            <person name="Ram A.F."/>
            <person name="Ramon A."/>
            <person name="Rauscher S."/>
            <person name="Record E."/>
            <person name="Riano-Pachon D.M."/>
            <person name="Robert V."/>
            <person name="Roehrig J."/>
            <person name="Ruller R."/>
            <person name="Salamov A."/>
            <person name="Salih N.S."/>
            <person name="Samson R.A."/>
            <person name="Sandor E."/>
            <person name="Sanguinetti M."/>
            <person name="Schuetze T."/>
            <person name="Sepcic K."/>
            <person name="Shelest E."/>
            <person name="Sherlock G."/>
            <person name="Sophianopoulou V."/>
            <person name="Squina F.M."/>
            <person name="Sun H."/>
            <person name="Susca A."/>
            <person name="Todd R.B."/>
            <person name="Tsang A."/>
            <person name="Unkles S.E."/>
            <person name="van de Wiele N."/>
            <person name="van Rossen-Uffink D."/>
            <person name="Oliveira J.V."/>
            <person name="Vesth T.C."/>
            <person name="Visser J."/>
            <person name="Yu J.-H."/>
            <person name="Zhou M."/>
            <person name="Andersen M.R."/>
            <person name="Archer D.B."/>
            <person name="Baker S.E."/>
            <person name="Benoit I."/>
            <person name="Brakhage A.A."/>
            <person name="Braus G.H."/>
            <person name="Fischer R."/>
            <person name="Frisvad J.C."/>
            <person name="Goldman G.H."/>
            <person name="Houbraken J."/>
            <person name="Oakley B."/>
            <person name="Pocsi I."/>
            <person name="Scazzocchio C."/>
            <person name="Seiboth B."/>
            <person name="vanKuyk P.A."/>
            <person name="Wortman J."/>
            <person name="Dyer P.S."/>
            <person name="Grigoriev I.V."/>
        </authorList>
    </citation>
    <scope>NUCLEOTIDE SEQUENCE [LARGE SCALE GENOMIC DNA]</scope>
    <source>
        <strain evidence="2">CBS 134.48</strain>
    </source>
</reference>
<dbReference type="EMBL" id="KV878204">
    <property type="protein sequence ID" value="OJI83146.1"/>
    <property type="molecule type" value="Genomic_DNA"/>
</dbReference>
<dbReference type="VEuPathDB" id="FungiDB:ASPTUDRAFT_44479"/>
<proteinExistence type="predicted"/>
<dbReference type="Proteomes" id="UP000184304">
    <property type="component" value="Unassembled WGS sequence"/>
</dbReference>
<name>A0A1L9N1I4_ASPTC</name>
<gene>
    <name evidence="1" type="ORF">ASPTUDRAFT_44479</name>
</gene>
<keyword evidence="2" id="KW-1185">Reference proteome</keyword>
<evidence type="ECO:0000313" key="2">
    <source>
        <dbReference type="Proteomes" id="UP000184304"/>
    </source>
</evidence>